<feature type="transmembrane region" description="Helical" evidence="1">
    <location>
        <begin position="266"/>
        <end position="285"/>
    </location>
</feature>
<dbReference type="RefSeq" id="WP_124750435.1">
    <property type="nucleotide sequence ID" value="NZ_RQYS01000003.1"/>
</dbReference>
<dbReference type="OrthoDB" id="4547866at2"/>
<accession>A0A3P1XWA3</accession>
<gene>
    <name evidence="2" type="ORF">EII40_01120</name>
</gene>
<evidence type="ECO:0000313" key="3">
    <source>
        <dbReference type="Proteomes" id="UP000278609"/>
    </source>
</evidence>
<evidence type="ECO:0008006" key="4">
    <source>
        <dbReference type="Google" id="ProtNLM"/>
    </source>
</evidence>
<evidence type="ECO:0000313" key="2">
    <source>
        <dbReference type="EMBL" id="RRD62969.1"/>
    </source>
</evidence>
<keyword evidence="1" id="KW-1133">Transmembrane helix</keyword>
<organism evidence="2 3">
    <name type="scientific">Tannerella forsythia</name>
    <name type="common">Bacteroides forsythus</name>
    <dbReference type="NCBI Taxonomy" id="28112"/>
    <lineage>
        <taxon>Bacteria</taxon>
        <taxon>Pseudomonadati</taxon>
        <taxon>Bacteroidota</taxon>
        <taxon>Bacteroidia</taxon>
        <taxon>Bacteroidales</taxon>
        <taxon>Tannerellaceae</taxon>
        <taxon>Tannerella</taxon>
    </lineage>
</organism>
<keyword evidence="1" id="KW-0812">Transmembrane</keyword>
<dbReference type="AlphaFoldDB" id="A0A3P1XWA3"/>
<evidence type="ECO:0000256" key="1">
    <source>
        <dbReference type="SAM" id="Phobius"/>
    </source>
</evidence>
<protein>
    <recommendedName>
        <fullName evidence="4">Dialkylresorcinol condensing enzyme DarA</fullName>
    </recommendedName>
</protein>
<dbReference type="EMBL" id="RQYS01000003">
    <property type="protein sequence ID" value="RRD62969.1"/>
    <property type="molecule type" value="Genomic_DNA"/>
</dbReference>
<name>A0A3P1XWA3_TANFO</name>
<dbReference type="InterPro" id="IPR029039">
    <property type="entry name" value="Flavoprotein-like_sf"/>
</dbReference>
<dbReference type="Gene3D" id="3.40.50.360">
    <property type="match status" value="1"/>
</dbReference>
<comment type="caution">
    <text evidence="2">The sequence shown here is derived from an EMBL/GenBank/DDBJ whole genome shotgun (WGS) entry which is preliminary data.</text>
</comment>
<proteinExistence type="predicted"/>
<dbReference type="Proteomes" id="UP000278609">
    <property type="component" value="Unassembled WGS sequence"/>
</dbReference>
<reference evidence="2 3" key="1">
    <citation type="submission" date="2018-11" db="EMBL/GenBank/DDBJ databases">
        <title>Genomes From Bacteria Associated with the Canine Oral Cavity: a Test Case for Automated Genome-Based Taxonomic Assignment.</title>
        <authorList>
            <person name="Coil D.A."/>
            <person name="Jospin G."/>
            <person name="Darling A.E."/>
            <person name="Wallis C."/>
            <person name="Davis I.J."/>
            <person name="Harris S."/>
            <person name="Eisen J.A."/>
            <person name="Holcombe L.J."/>
            <person name="O'Flynn C."/>
        </authorList>
    </citation>
    <scope>NUCLEOTIDE SEQUENCE [LARGE SCALE GENOMIC DNA]</scope>
    <source>
        <strain evidence="2 3">OH2617_COT-023</strain>
    </source>
</reference>
<keyword evidence="1" id="KW-0472">Membrane</keyword>
<sequence>MKQAFKIAVFYYTQTGQALAIAQKMCEPLAKAGCSVVYKEIVPERPYPFPWSANDFFQVFPESRLGIACPLKPFDLNDVHDVDLVMIAGQSWYLSLSVPLHAFFQSDDIKAFLKGRRVVFVNGCRNMWMMTQQKVREYIREAGGDYVGWIVLQDRSSNLIGVLSTVRWLIRGRKEATRWLPSAGVSQAEIDGSTRFGDVLLTTLRDGAFDRLQERLMEKEAITFIPHLYFIERNGYRIWGKWAHFVRKRGGYLSPARKLRLDLFRVYLFFVLYVVSPFGLLFHYITYPFRKKAFVEAKRKMCYERA</sequence>
<dbReference type="SUPFAM" id="SSF52218">
    <property type="entry name" value="Flavoproteins"/>
    <property type="match status" value="1"/>
</dbReference>